<sequence length="433" mass="46899">MTLTWPIFIEALLRNALNTSDVFMLSGYSDLAVSAVGVIAPISFFIIIVSMMVSTGTGILIAQYNGAGREQDSSEVGIASVVLGAAVALLLGGSFFLFADNIVGLFGLEPQVHTYAYQYLIISGSCAGFVTMSVVFSTIMRSHGYSRSPMVVNLIFGILNVIGNYCVLYSPFGLPVYGVPGVATVTVVSQLLGAISLWILLGKKQLKPAMDKARQVALDTYKKILRIGVMNAGEVLSYNLAQMVIVYFVVQMGTASLTAFTYAQNLARLTFTFSVSLSQASQIQTSYFVGKGWNDTILGKVQKYFIVGFIASVSISAIFYLFHQPILSLFTDNPEVIEIAAGLMLGSILLEGGRVFNLIFISALKGAGDVKFPVQAGIVSMWGLGVALTYLFGIHFGMGVIGAWLAIAADEWARGIVMAFRWRSRRWERFKLV</sequence>
<feature type="transmembrane region" description="Helical" evidence="9">
    <location>
        <begin position="151"/>
        <end position="172"/>
    </location>
</feature>
<dbReference type="InterPro" id="IPR047135">
    <property type="entry name" value="YsiQ"/>
</dbReference>
<evidence type="ECO:0000256" key="4">
    <source>
        <dbReference type="ARBA" id="ARBA00022475"/>
    </source>
</evidence>
<keyword evidence="5 9" id="KW-0812">Transmembrane</keyword>
<dbReference type="Pfam" id="PF01554">
    <property type="entry name" value="MatE"/>
    <property type="match status" value="2"/>
</dbReference>
<evidence type="ECO:0000313" key="10">
    <source>
        <dbReference type="EMBL" id="GAM65000.1"/>
    </source>
</evidence>
<reference evidence="10 11" key="1">
    <citation type="submission" date="2015-01" db="EMBL/GenBank/DDBJ databases">
        <title>Vibrio sp. C5 JCM 19232 whole genome shotgun sequence.</title>
        <authorList>
            <person name="Sawabe T."/>
            <person name="Meirelles P."/>
            <person name="Feng G."/>
            <person name="Sayaka M."/>
            <person name="Hattori M."/>
            <person name="Ohkuma M."/>
        </authorList>
    </citation>
    <scope>NUCLEOTIDE SEQUENCE [LARGE SCALE GENOMIC DNA]</scope>
    <source>
        <strain evidence="10 11">JCM19232</strain>
    </source>
</reference>
<comment type="subcellular location">
    <subcellularLocation>
        <location evidence="1">Cell inner membrane</location>
        <topology evidence="1">Multi-pass membrane protein</topology>
    </subcellularLocation>
</comment>
<protein>
    <recommendedName>
        <fullName evidence="2">Multidrug resistance protein NorM</fullName>
    </recommendedName>
    <alternativeName>
        <fullName evidence="8">Na(+)/drug antiporter</fullName>
    </alternativeName>
</protein>
<dbReference type="AlphaFoldDB" id="A0A0B8PDJ9"/>
<evidence type="ECO:0000256" key="9">
    <source>
        <dbReference type="SAM" id="Phobius"/>
    </source>
</evidence>
<evidence type="ECO:0000256" key="3">
    <source>
        <dbReference type="ARBA" id="ARBA00022448"/>
    </source>
</evidence>
<dbReference type="Proteomes" id="UP000031670">
    <property type="component" value="Unassembled WGS sequence"/>
</dbReference>
<name>A0A0B8PDJ9_9VIBR</name>
<dbReference type="InterPro" id="IPR048279">
    <property type="entry name" value="MdtK-like"/>
</dbReference>
<dbReference type="GO" id="GO:0042910">
    <property type="term" value="F:xenobiotic transmembrane transporter activity"/>
    <property type="evidence" value="ECO:0007669"/>
    <property type="project" value="InterPro"/>
</dbReference>
<feature type="transmembrane region" description="Helical" evidence="9">
    <location>
        <begin position="178"/>
        <end position="201"/>
    </location>
</feature>
<dbReference type="GO" id="GO:0005886">
    <property type="term" value="C:plasma membrane"/>
    <property type="evidence" value="ECO:0007669"/>
    <property type="project" value="UniProtKB-SubCell"/>
</dbReference>
<keyword evidence="4" id="KW-1003">Cell membrane</keyword>
<comment type="caution">
    <text evidence="10">The sequence shown here is derived from an EMBL/GenBank/DDBJ whole genome shotgun (WGS) entry which is preliminary data.</text>
</comment>
<keyword evidence="6 9" id="KW-1133">Transmembrane helix</keyword>
<keyword evidence="7 9" id="KW-0472">Membrane</keyword>
<evidence type="ECO:0000256" key="6">
    <source>
        <dbReference type="ARBA" id="ARBA00022989"/>
    </source>
</evidence>
<feature type="transmembrane region" description="Helical" evidence="9">
    <location>
        <begin position="304"/>
        <end position="323"/>
    </location>
</feature>
<evidence type="ECO:0000256" key="7">
    <source>
        <dbReference type="ARBA" id="ARBA00023136"/>
    </source>
</evidence>
<evidence type="ECO:0000313" key="11">
    <source>
        <dbReference type="Proteomes" id="UP000031670"/>
    </source>
</evidence>
<evidence type="ECO:0000256" key="1">
    <source>
        <dbReference type="ARBA" id="ARBA00004429"/>
    </source>
</evidence>
<dbReference type="PANTHER" id="PTHR42925:SF1">
    <property type="entry name" value="VIRULENCE FACTOR MVIN"/>
    <property type="match status" value="1"/>
</dbReference>
<dbReference type="PIRSF" id="PIRSF006603">
    <property type="entry name" value="DinF"/>
    <property type="match status" value="1"/>
</dbReference>
<gene>
    <name evidence="10" type="ORF">JCM19232_44</name>
</gene>
<feature type="transmembrane region" description="Helical" evidence="9">
    <location>
        <begin position="76"/>
        <end position="99"/>
    </location>
</feature>
<dbReference type="PANTHER" id="PTHR42925">
    <property type="entry name" value="MULTIDRUG AND TOXIN EFFLUX PROTEIN MATE FAMILY"/>
    <property type="match status" value="1"/>
</dbReference>
<dbReference type="GO" id="GO:0015297">
    <property type="term" value="F:antiporter activity"/>
    <property type="evidence" value="ECO:0007669"/>
    <property type="project" value="InterPro"/>
</dbReference>
<evidence type="ECO:0000256" key="5">
    <source>
        <dbReference type="ARBA" id="ARBA00022692"/>
    </source>
</evidence>
<feature type="transmembrane region" description="Helical" evidence="9">
    <location>
        <begin position="119"/>
        <end position="139"/>
    </location>
</feature>
<dbReference type="EMBL" id="BBSA01000016">
    <property type="protein sequence ID" value="GAM65000.1"/>
    <property type="molecule type" value="Genomic_DNA"/>
</dbReference>
<feature type="transmembrane region" description="Helical" evidence="9">
    <location>
        <begin position="31"/>
        <end position="64"/>
    </location>
</feature>
<reference evidence="10 11" key="2">
    <citation type="submission" date="2015-01" db="EMBL/GenBank/DDBJ databases">
        <authorList>
            <consortium name="NBRP consortium"/>
            <person name="Sawabe T."/>
            <person name="Meirelles P."/>
            <person name="Feng G."/>
            <person name="Sayaka M."/>
            <person name="Hattori M."/>
            <person name="Ohkuma M."/>
        </authorList>
    </citation>
    <scope>NUCLEOTIDE SEQUENCE [LARGE SCALE GENOMIC DNA]</scope>
    <source>
        <strain evidence="10 11">JCM19232</strain>
    </source>
</reference>
<organism evidence="10 11">
    <name type="scientific">Vibrio ishigakensis</name>
    <dbReference type="NCBI Taxonomy" id="1481914"/>
    <lineage>
        <taxon>Bacteria</taxon>
        <taxon>Pseudomonadati</taxon>
        <taxon>Pseudomonadota</taxon>
        <taxon>Gammaproteobacteria</taxon>
        <taxon>Vibrionales</taxon>
        <taxon>Vibrionaceae</taxon>
        <taxon>Vibrio</taxon>
    </lineage>
</organism>
<accession>A0A0B8PDJ9</accession>
<keyword evidence="3" id="KW-0813">Transport</keyword>
<dbReference type="NCBIfam" id="TIGR00797">
    <property type="entry name" value="matE"/>
    <property type="match status" value="1"/>
</dbReference>
<evidence type="ECO:0000256" key="8">
    <source>
        <dbReference type="ARBA" id="ARBA00030855"/>
    </source>
</evidence>
<proteinExistence type="predicted"/>
<dbReference type="InterPro" id="IPR002528">
    <property type="entry name" value="MATE_fam"/>
</dbReference>
<evidence type="ECO:0000256" key="2">
    <source>
        <dbReference type="ARBA" id="ARBA00013489"/>
    </source>
</evidence>
<dbReference type="CDD" id="cd13134">
    <property type="entry name" value="MATE_like_8"/>
    <property type="match status" value="1"/>
</dbReference>